<sequence length="349" mass="39878">MNAPFTWLDHALSNNQQITFILNQKSWTVLSFLNEGSFGKIYAVGEEGSSFVGAMKVELNGSHRKFPLLNNEIDHMILLKQLLASNPISQSLARYIPSVYCRGYLPDGSVYGIFELLNNDIQYFKNLQPHSQFSFWTSFWLLREMIRTSKAVHLFNFVHRDIKLNNYCLNGNPKLCRSIVLVDFGLICQDSTANPNYTDNLKGKTVGSLCYSSAQSQCDPAKPSYLDDIWSIFYVSLDNFIGTLPWKSESNKSTVHFLKTNLNLDLVAKHHYQVPKILYDLFAILKNPLAISKAEIHDTMLHLIASCFYFEFTHLFSYFRVSNSADCSCLNLCLWTGKTSVINMCEYLV</sequence>
<dbReference type="Proteomes" id="UP000095286">
    <property type="component" value="Unplaced"/>
</dbReference>
<evidence type="ECO:0000313" key="1">
    <source>
        <dbReference type="Proteomes" id="UP000095286"/>
    </source>
</evidence>
<protein>
    <submittedName>
        <fullName evidence="2">Protein kinase domain-containing protein</fullName>
    </submittedName>
</protein>
<organism evidence="1 2">
    <name type="scientific">Rhabditophanes sp. KR3021</name>
    <dbReference type="NCBI Taxonomy" id="114890"/>
    <lineage>
        <taxon>Eukaryota</taxon>
        <taxon>Metazoa</taxon>
        <taxon>Ecdysozoa</taxon>
        <taxon>Nematoda</taxon>
        <taxon>Chromadorea</taxon>
        <taxon>Rhabditida</taxon>
        <taxon>Tylenchina</taxon>
        <taxon>Panagrolaimomorpha</taxon>
        <taxon>Strongyloidoidea</taxon>
        <taxon>Alloionematidae</taxon>
        <taxon>Rhabditophanes</taxon>
    </lineage>
</organism>
<evidence type="ECO:0000313" key="2">
    <source>
        <dbReference type="WBParaSite" id="RSKR_0001017000.1"/>
    </source>
</evidence>
<accession>A0AC35UDN1</accession>
<name>A0AC35UDN1_9BILA</name>
<dbReference type="WBParaSite" id="RSKR_0001017000.1">
    <property type="protein sequence ID" value="RSKR_0001017000.1"/>
    <property type="gene ID" value="RSKR_0001017000"/>
</dbReference>
<proteinExistence type="predicted"/>
<reference evidence="2" key="1">
    <citation type="submission" date="2016-11" db="UniProtKB">
        <authorList>
            <consortium name="WormBaseParasite"/>
        </authorList>
    </citation>
    <scope>IDENTIFICATION</scope>
    <source>
        <strain evidence="2">KR3021</strain>
    </source>
</reference>